<accession>A0A9D4KJ69</accession>
<dbReference type="EMBL" id="JAIWYP010000004">
    <property type="protein sequence ID" value="KAH3840606.1"/>
    <property type="molecule type" value="Genomic_DNA"/>
</dbReference>
<name>A0A9D4KJ69_DREPO</name>
<reference evidence="1" key="1">
    <citation type="journal article" date="2019" name="bioRxiv">
        <title>The Genome of the Zebra Mussel, Dreissena polymorpha: A Resource for Invasive Species Research.</title>
        <authorList>
            <person name="McCartney M.A."/>
            <person name="Auch B."/>
            <person name="Kono T."/>
            <person name="Mallez S."/>
            <person name="Zhang Y."/>
            <person name="Obille A."/>
            <person name="Becker A."/>
            <person name="Abrahante J.E."/>
            <person name="Garbe J."/>
            <person name="Badalamenti J.P."/>
            <person name="Herman A."/>
            <person name="Mangelson H."/>
            <person name="Liachko I."/>
            <person name="Sullivan S."/>
            <person name="Sone E.D."/>
            <person name="Koren S."/>
            <person name="Silverstein K.A.T."/>
            <person name="Beckman K.B."/>
            <person name="Gohl D.M."/>
        </authorList>
    </citation>
    <scope>NUCLEOTIDE SEQUENCE</scope>
    <source>
        <strain evidence="1">Duluth1</strain>
        <tissue evidence="1">Whole animal</tissue>
    </source>
</reference>
<dbReference type="Proteomes" id="UP000828390">
    <property type="component" value="Unassembled WGS sequence"/>
</dbReference>
<comment type="caution">
    <text evidence="1">The sequence shown here is derived from an EMBL/GenBank/DDBJ whole genome shotgun (WGS) entry which is preliminary data.</text>
</comment>
<dbReference type="AlphaFoldDB" id="A0A9D4KJ69"/>
<evidence type="ECO:0000313" key="1">
    <source>
        <dbReference type="EMBL" id="KAH3840606.1"/>
    </source>
</evidence>
<evidence type="ECO:0000313" key="2">
    <source>
        <dbReference type="Proteomes" id="UP000828390"/>
    </source>
</evidence>
<gene>
    <name evidence="1" type="ORF">DPMN_114058</name>
</gene>
<protein>
    <submittedName>
        <fullName evidence="1">Uncharacterized protein</fullName>
    </submittedName>
</protein>
<keyword evidence="2" id="KW-1185">Reference proteome</keyword>
<reference evidence="1" key="2">
    <citation type="submission" date="2020-11" db="EMBL/GenBank/DDBJ databases">
        <authorList>
            <person name="McCartney M.A."/>
            <person name="Auch B."/>
            <person name="Kono T."/>
            <person name="Mallez S."/>
            <person name="Becker A."/>
            <person name="Gohl D.M."/>
            <person name="Silverstein K.A.T."/>
            <person name="Koren S."/>
            <person name="Bechman K.B."/>
            <person name="Herman A."/>
            <person name="Abrahante J.E."/>
            <person name="Garbe J."/>
        </authorList>
    </citation>
    <scope>NUCLEOTIDE SEQUENCE</scope>
    <source>
        <strain evidence="1">Duluth1</strain>
        <tissue evidence="1">Whole animal</tissue>
    </source>
</reference>
<organism evidence="1 2">
    <name type="scientific">Dreissena polymorpha</name>
    <name type="common">Zebra mussel</name>
    <name type="synonym">Mytilus polymorpha</name>
    <dbReference type="NCBI Taxonomy" id="45954"/>
    <lineage>
        <taxon>Eukaryota</taxon>
        <taxon>Metazoa</taxon>
        <taxon>Spiralia</taxon>
        <taxon>Lophotrochozoa</taxon>
        <taxon>Mollusca</taxon>
        <taxon>Bivalvia</taxon>
        <taxon>Autobranchia</taxon>
        <taxon>Heteroconchia</taxon>
        <taxon>Euheterodonta</taxon>
        <taxon>Imparidentia</taxon>
        <taxon>Neoheterodontei</taxon>
        <taxon>Myida</taxon>
        <taxon>Dreissenoidea</taxon>
        <taxon>Dreissenidae</taxon>
        <taxon>Dreissena</taxon>
    </lineage>
</organism>
<sequence length="197" mass="22561">MEEAVAPENIAKQATSEIQSRFDGRNNIAFYGTKENKSNLKEECEKLDKECINDILTEIGIHAHGDDIKNLKRFGKKGLTKTIENKDGTREDVEVPRVIIGTFTEEAKIRIMKNAHQLSSSKSDYYRTIGIKHDMTKEIRQRDKDLKKEAAKDLTEKETEKFVHVVRGIPWERRIVQERKCGGVGALILQELIEKGH</sequence>
<proteinExistence type="predicted"/>